<dbReference type="InterPro" id="IPR010410">
    <property type="entry name" value="DUF1005"/>
</dbReference>
<dbReference type="EMBL" id="GDJX01021652">
    <property type="protein sequence ID" value="JAT46284.1"/>
    <property type="molecule type" value="Transcribed_RNA"/>
</dbReference>
<reference evidence="2" key="1">
    <citation type="submission" date="2015-07" db="EMBL/GenBank/DDBJ databases">
        <title>Transcriptome Assembly of Anthurium amnicola.</title>
        <authorList>
            <person name="Suzuki J."/>
        </authorList>
    </citation>
    <scope>NUCLEOTIDE SEQUENCE</scope>
</reference>
<dbReference type="PANTHER" id="PTHR31317">
    <property type="entry name" value="OS08G0163500 PROTEIN"/>
    <property type="match status" value="1"/>
</dbReference>
<name>A0A1D1XV83_9ARAE</name>
<feature type="non-terminal residue" evidence="2">
    <location>
        <position position="1"/>
    </location>
</feature>
<proteinExistence type="predicted"/>
<dbReference type="Pfam" id="PF06219">
    <property type="entry name" value="DUF1005"/>
    <property type="match status" value="1"/>
</dbReference>
<organism evidence="2">
    <name type="scientific">Anthurium amnicola</name>
    <dbReference type="NCBI Taxonomy" id="1678845"/>
    <lineage>
        <taxon>Eukaryota</taxon>
        <taxon>Viridiplantae</taxon>
        <taxon>Streptophyta</taxon>
        <taxon>Embryophyta</taxon>
        <taxon>Tracheophyta</taxon>
        <taxon>Spermatophyta</taxon>
        <taxon>Magnoliopsida</taxon>
        <taxon>Liliopsida</taxon>
        <taxon>Araceae</taxon>
        <taxon>Pothoideae</taxon>
        <taxon>Potheae</taxon>
        <taxon>Anthurium</taxon>
    </lineage>
</organism>
<evidence type="ECO:0000256" key="1">
    <source>
        <dbReference type="SAM" id="MobiDB-lite"/>
    </source>
</evidence>
<feature type="region of interest" description="Disordered" evidence="1">
    <location>
        <begin position="93"/>
        <end position="112"/>
    </location>
</feature>
<dbReference type="PANTHER" id="PTHR31317:SF3">
    <property type="entry name" value="OS07G0133500 PROTEIN"/>
    <property type="match status" value="1"/>
</dbReference>
<keyword evidence="2" id="KW-0648">Protein biosynthesis</keyword>
<feature type="region of interest" description="Disordered" evidence="1">
    <location>
        <begin position="143"/>
        <end position="166"/>
    </location>
</feature>
<dbReference type="AlphaFoldDB" id="A0A1D1XV83"/>
<dbReference type="GO" id="GO:0003743">
    <property type="term" value="F:translation initiation factor activity"/>
    <property type="evidence" value="ECO:0007669"/>
    <property type="project" value="UniProtKB-KW"/>
</dbReference>
<accession>A0A1D1XV83</accession>
<sequence>PNSEPETWRDSSRGKPCLRAAVYKGGTRRATCGVSSGRLLGRVTVLLDFEGTAARPRVFHDGWISVGKAKGRPSVEIYLTVRADPDPRFVFEFGGEPESSPQVSSGDRHHRSSISLQPEAGAAQFQEMAEFVWKGAQGLVRHHPRPLRLPRGPRLHGHPFRRFPQH</sequence>
<protein>
    <submittedName>
        <fullName evidence="2">Translation initiation factor IF-2</fullName>
    </submittedName>
</protein>
<keyword evidence="2" id="KW-0396">Initiation factor</keyword>
<gene>
    <name evidence="2" type="primary">infB_65</name>
    <name evidence="2" type="ORF">g.80012</name>
</gene>
<evidence type="ECO:0000313" key="2">
    <source>
        <dbReference type="EMBL" id="JAT46284.1"/>
    </source>
</evidence>